<dbReference type="AlphaFoldDB" id="A0ABD6SF62"/>
<sequence>KQMGNKNCWQGIPGFYEMKKGQLSLRLMSGSPGMLIPFRNQYNQIVGWQVRVDEVKNSVHVKSAPTGVQTELIEQPNVVKITKNGNCIFEGELEVSKKVEIPFQEGQIVVKIHKGQKYLWLSSANKNHGTGAGGSENPLPVHVAVPSSHLKHWNSGTLHQTKSVMITEGAMKADLVADLLSERFNKEELSEIGTTVLAIPGVNAWRITMPVLKDMGVENVYLAFDADLVENQKVRKALIDFATKLKTEGYNVIVAAWNPAQGKGLDDAMQAGFKPVFQIL</sequence>
<dbReference type="InterPro" id="IPR034154">
    <property type="entry name" value="TOPRIM_DnaG/twinkle"/>
</dbReference>
<proteinExistence type="predicted"/>
<accession>A0ABD6SF62</accession>
<reference evidence="2 3" key="1">
    <citation type="submission" date="2017-09" db="EMBL/GenBank/DDBJ databases">
        <title>Large-scale bioinformatics analysis of Bacillus genomes uncovers conserved roles of natural products in bacterial physiology.</title>
        <authorList>
            <consortium name="Agbiome Team Llc"/>
            <person name="Bleich R.M."/>
            <person name="Kirk G.J."/>
            <person name="Santa Maria K.C."/>
            <person name="Allen S.E."/>
            <person name="Farag S."/>
            <person name="Shank E.A."/>
            <person name="Bowers A."/>
        </authorList>
    </citation>
    <scope>NUCLEOTIDE SEQUENCE [LARGE SCALE GENOMIC DNA]</scope>
    <source>
        <strain evidence="2 3">AFS007900</strain>
    </source>
</reference>
<comment type="caution">
    <text evidence="2">The sequence shown here is derived from an EMBL/GenBank/DDBJ whole genome shotgun (WGS) entry which is preliminary data.</text>
</comment>
<evidence type="ECO:0000313" key="2">
    <source>
        <dbReference type="EMBL" id="PEX41996.1"/>
    </source>
</evidence>
<dbReference type="RefSeq" id="WP_142323753.1">
    <property type="nucleotide sequence ID" value="NZ_NTXF01000100.1"/>
</dbReference>
<dbReference type="Proteomes" id="UP000220502">
    <property type="component" value="Unassembled WGS sequence"/>
</dbReference>
<dbReference type="Pfam" id="PF12965">
    <property type="entry name" value="DUF3854"/>
    <property type="match status" value="1"/>
</dbReference>
<gene>
    <name evidence="2" type="ORF">CN461_31340</name>
</gene>
<feature type="non-terminal residue" evidence="2">
    <location>
        <position position="1"/>
    </location>
</feature>
<evidence type="ECO:0000313" key="3">
    <source>
        <dbReference type="Proteomes" id="UP000220502"/>
    </source>
</evidence>
<dbReference type="InterPro" id="IPR024385">
    <property type="entry name" value="DUF3854"/>
</dbReference>
<feature type="domain" description="DUF3854" evidence="1">
    <location>
        <begin position="158"/>
        <end position="271"/>
    </location>
</feature>
<organism evidence="2 3">
    <name type="scientific">Bacillus thuringiensis</name>
    <dbReference type="NCBI Taxonomy" id="1428"/>
    <lineage>
        <taxon>Bacteria</taxon>
        <taxon>Bacillati</taxon>
        <taxon>Bacillota</taxon>
        <taxon>Bacilli</taxon>
        <taxon>Bacillales</taxon>
        <taxon>Bacillaceae</taxon>
        <taxon>Bacillus</taxon>
        <taxon>Bacillus cereus group</taxon>
    </lineage>
</organism>
<dbReference type="CDD" id="cd01029">
    <property type="entry name" value="TOPRIM_primases"/>
    <property type="match status" value="1"/>
</dbReference>
<name>A0ABD6SF62_BACTU</name>
<evidence type="ECO:0000259" key="1">
    <source>
        <dbReference type="Pfam" id="PF12965"/>
    </source>
</evidence>
<dbReference type="EMBL" id="NTXF01000100">
    <property type="protein sequence ID" value="PEX41996.1"/>
    <property type="molecule type" value="Genomic_DNA"/>
</dbReference>
<protein>
    <recommendedName>
        <fullName evidence="1">DUF3854 domain-containing protein</fullName>
    </recommendedName>
</protein>